<name>A0A523XG74_UNCT6</name>
<dbReference type="SMART" id="SM00327">
    <property type="entry name" value="VWA"/>
    <property type="match status" value="1"/>
</dbReference>
<dbReference type="Proteomes" id="UP000315534">
    <property type="component" value="Unassembled WGS sequence"/>
</dbReference>
<dbReference type="Gene3D" id="3.40.50.410">
    <property type="entry name" value="von Willebrand factor, type A domain"/>
    <property type="match status" value="1"/>
</dbReference>
<accession>A0A523XG74</accession>
<dbReference type="Pfam" id="PF00092">
    <property type="entry name" value="VWA"/>
    <property type="match status" value="1"/>
</dbReference>
<gene>
    <name evidence="2" type="ORF">E3J38_09180</name>
</gene>
<reference evidence="2 3" key="1">
    <citation type="submission" date="2019-03" db="EMBL/GenBank/DDBJ databases">
        <title>Metabolic potential of uncultured bacteria and archaea associated with petroleum seepage in deep-sea sediments.</title>
        <authorList>
            <person name="Dong X."/>
            <person name="Hubert C."/>
        </authorList>
    </citation>
    <scope>NUCLEOTIDE SEQUENCE [LARGE SCALE GENOMIC DNA]</scope>
    <source>
        <strain evidence="2">E29_bin36</strain>
    </source>
</reference>
<dbReference type="PANTHER" id="PTHR24020:SF84">
    <property type="entry name" value="VWFA DOMAIN-CONTAINING PROTEIN"/>
    <property type="match status" value="1"/>
</dbReference>
<dbReference type="PANTHER" id="PTHR24020">
    <property type="entry name" value="COLLAGEN ALPHA"/>
    <property type="match status" value="1"/>
</dbReference>
<feature type="domain" description="VWFA" evidence="1">
    <location>
        <begin position="95"/>
        <end position="263"/>
    </location>
</feature>
<dbReference type="PROSITE" id="PS50234">
    <property type="entry name" value="VWFA"/>
    <property type="match status" value="1"/>
</dbReference>
<organism evidence="2 3">
    <name type="scientific">candidate division TA06 bacterium</name>
    <dbReference type="NCBI Taxonomy" id="2250710"/>
    <lineage>
        <taxon>Bacteria</taxon>
        <taxon>Bacteria division TA06</taxon>
    </lineage>
</organism>
<dbReference type="InterPro" id="IPR002035">
    <property type="entry name" value="VWF_A"/>
</dbReference>
<sequence>MMFFFRCCIFLSEGRLVRFEVSPKWRQKMKWFVLLILGCALFAATAAAIGFPEVTTDKSVWPDQIYLAGTGVPDEAEVTLTIDGIGDTIPAASIDLMFAIDVSGSMEGDPLAQAKKVAVYICLSMTETADQSGLIAFSTNAVLLRELSDQHLELLPLIDGLKADGWTALGDAINLAQAELTGPRHKEDNLQVILLMSDGASTRGASPFEAAQNAKASGTLIYALGFGDPASEETLRAIVSEPDSETYWHYPGPSEYDKIFVALHGLPTFLAARHVSVIERLDSRFIYIPGSFSITPDTVAGRTTGWNVGELDLGQTWSVVFRVTASDTGLLPLEVLPTSRANYMNFAGGWIDTPFPQEYIRVITGVGVEE</sequence>
<evidence type="ECO:0000313" key="2">
    <source>
        <dbReference type="EMBL" id="TET77979.1"/>
    </source>
</evidence>
<dbReference type="CDD" id="cd00198">
    <property type="entry name" value="vWFA"/>
    <property type="match status" value="1"/>
</dbReference>
<protein>
    <submittedName>
        <fullName evidence="2">VWA domain-containing protein</fullName>
    </submittedName>
</protein>
<feature type="non-terminal residue" evidence="2">
    <location>
        <position position="370"/>
    </location>
</feature>
<evidence type="ECO:0000313" key="3">
    <source>
        <dbReference type="Proteomes" id="UP000315534"/>
    </source>
</evidence>
<dbReference type="EMBL" id="SOIP01000527">
    <property type="protein sequence ID" value="TET77979.1"/>
    <property type="molecule type" value="Genomic_DNA"/>
</dbReference>
<comment type="caution">
    <text evidence="2">The sequence shown here is derived from an EMBL/GenBank/DDBJ whole genome shotgun (WGS) entry which is preliminary data.</text>
</comment>
<dbReference type="InterPro" id="IPR050525">
    <property type="entry name" value="ECM_Assembly_Org"/>
</dbReference>
<dbReference type="AlphaFoldDB" id="A0A523XG74"/>
<proteinExistence type="predicted"/>
<dbReference type="InterPro" id="IPR036465">
    <property type="entry name" value="vWFA_dom_sf"/>
</dbReference>
<evidence type="ECO:0000259" key="1">
    <source>
        <dbReference type="PROSITE" id="PS50234"/>
    </source>
</evidence>
<dbReference type="SUPFAM" id="SSF53300">
    <property type="entry name" value="vWA-like"/>
    <property type="match status" value="1"/>
</dbReference>